<dbReference type="RefSeq" id="WP_026502119.1">
    <property type="nucleotide sequence ID" value="NZ_JGZB01000004.1"/>
</dbReference>
<dbReference type="SUPFAM" id="SSF50494">
    <property type="entry name" value="Trypsin-like serine proteases"/>
    <property type="match status" value="1"/>
</dbReference>
<feature type="compositionally biased region" description="Polar residues" evidence="3">
    <location>
        <begin position="1"/>
        <end position="18"/>
    </location>
</feature>
<dbReference type="Gene3D" id="2.30.42.10">
    <property type="match status" value="1"/>
</dbReference>
<dbReference type="Pfam" id="PF13180">
    <property type="entry name" value="PDZ_2"/>
    <property type="match status" value="1"/>
</dbReference>
<feature type="compositionally biased region" description="Low complexity" evidence="3">
    <location>
        <begin position="167"/>
        <end position="176"/>
    </location>
</feature>
<dbReference type="InterPro" id="IPR001478">
    <property type="entry name" value="PDZ"/>
</dbReference>
<dbReference type="Gene3D" id="2.40.10.120">
    <property type="match status" value="1"/>
</dbReference>
<feature type="compositionally biased region" description="Basic and acidic residues" evidence="3">
    <location>
        <begin position="566"/>
        <end position="576"/>
    </location>
</feature>
<dbReference type="SMART" id="SM00228">
    <property type="entry name" value="PDZ"/>
    <property type="match status" value="1"/>
</dbReference>
<dbReference type="PANTHER" id="PTHR43343">
    <property type="entry name" value="PEPTIDASE S12"/>
    <property type="match status" value="1"/>
</dbReference>
<evidence type="ECO:0000256" key="3">
    <source>
        <dbReference type="SAM" id="MobiDB-lite"/>
    </source>
</evidence>
<feature type="compositionally biased region" description="Low complexity" evidence="3">
    <location>
        <begin position="577"/>
        <end position="601"/>
    </location>
</feature>
<protein>
    <submittedName>
        <fullName evidence="5">Trypsin-like peptidase</fullName>
        <ecNumber evidence="5">3.4.21.107</ecNumber>
    </submittedName>
</protein>
<dbReference type="InterPro" id="IPR001940">
    <property type="entry name" value="Peptidase_S1C"/>
</dbReference>
<dbReference type="SUPFAM" id="SSF50156">
    <property type="entry name" value="PDZ domain-like"/>
    <property type="match status" value="1"/>
</dbReference>
<feature type="compositionally biased region" description="Basic and acidic residues" evidence="3">
    <location>
        <begin position="28"/>
        <end position="41"/>
    </location>
</feature>
<comment type="caution">
    <text evidence="5">The sequence shown here is derived from an EMBL/GenBank/DDBJ whole genome shotgun (WGS) entry which is preliminary data.</text>
</comment>
<feature type="compositionally biased region" description="Gly residues" evidence="3">
    <location>
        <begin position="156"/>
        <end position="166"/>
    </location>
</feature>
<evidence type="ECO:0000313" key="6">
    <source>
        <dbReference type="Proteomes" id="UP000029052"/>
    </source>
</evidence>
<dbReference type="PROSITE" id="PS50106">
    <property type="entry name" value="PDZ"/>
    <property type="match status" value="1"/>
</dbReference>
<dbReference type="Proteomes" id="UP000029052">
    <property type="component" value="Unassembled WGS sequence"/>
</dbReference>
<keyword evidence="6" id="KW-1185">Reference proteome</keyword>
<dbReference type="GO" id="GO:0004252">
    <property type="term" value="F:serine-type endopeptidase activity"/>
    <property type="evidence" value="ECO:0007669"/>
    <property type="project" value="InterPro"/>
</dbReference>
<dbReference type="EC" id="3.4.21.107" evidence="5"/>
<proteinExistence type="predicted"/>
<dbReference type="InterPro" id="IPR051201">
    <property type="entry name" value="Chloro_Bact_Ser_Proteases"/>
</dbReference>
<feature type="compositionally biased region" description="Low complexity" evidence="3">
    <location>
        <begin position="46"/>
        <end position="57"/>
    </location>
</feature>
<evidence type="ECO:0000256" key="1">
    <source>
        <dbReference type="ARBA" id="ARBA00022670"/>
    </source>
</evidence>
<dbReference type="eggNOG" id="COG0265">
    <property type="taxonomic scope" value="Bacteria"/>
</dbReference>
<accession>A0A087BAQ4</accession>
<keyword evidence="1" id="KW-0645">Protease</keyword>
<feature type="region of interest" description="Disordered" evidence="3">
    <location>
        <begin position="1"/>
        <end position="190"/>
    </location>
</feature>
<dbReference type="PRINTS" id="PR00834">
    <property type="entry name" value="PROTEASES2C"/>
</dbReference>
<dbReference type="GO" id="GO:0006508">
    <property type="term" value="P:proteolysis"/>
    <property type="evidence" value="ECO:0007669"/>
    <property type="project" value="UniProtKB-KW"/>
</dbReference>
<dbReference type="STRING" id="1692.BMAGN_0052"/>
<dbReference type="Pfam" id="PF13365">
    <property type="entry name" value="Trypsin_2"/>
    <property type="match status" value="1"/>
</dbReference>
<dbReference type="PANTHER" id="PTHR43343:SF3">
    <property type="entry name" value="PROTEASE DO-LIKE 8, CHLOROPLASTIC"/>
    <property type="match status" value="1"/>
</dbReference>
<evidence type="ECO:0000259" key="4">
    <source>
        <dbReference type="PROSITE" id="PS50106"/>
    </source>
</evidence>
<feature type="compositionally biased region" description="Low complexity" evidence="3">
    <location>
        <begin position="82"/>
        <end position="106"/>
    </location>
</feature>
<feature type="compositionally biased region" description="Low complexity" evidence="3">
    <location>
        <begin position="145"/>
        <end position="155"/>
    </location>
</feature>
<dbReference type="AlphaFoldDB" id="A0A087BAQ4"/>
<organism evidence="5 6">
    <name type="scientific">Bifidobacterium magnum</name>
    <dbReference type="NCBI Taxonomy" id="1692"/>
    <lineage>
        <taxon>Bacteria</taxon>
        <taxon>Bacillati</taxon>
        <taxon>Actinomycetota</taxon>
        <taxon>Actinomycetes</taxon>
        <taxon>Bifidobacteriales</taxon>
        <taxon>Bifidobacteriaceae</taxon>
        <taxon>Bifidobacterium</taxon>
    </lineage>
</organism>
<evidence type="ECO:0000313" key="5">
    <source>
        <dbReference type="EMBL" id="KFI68104.1"/>
    </source>
</evidence>
<feature type="region of interest" description="Disordered" evidence="3">
    <location>
        <begin position="555"/>
        <end position="612"/>
    </location>
</feature>
<evidence type="ECO:0000256" key="2">
    <source>
        <dbReference type="ARBA" id="ARBA00022801"/>
    </source>
</evidence>
<keyword evidence="2 5" id="KW-0378">Hydrolase</keyword>
<reference evidence="5 6" key="1">
    <citation type="submission" date="2014-03" db="EMBL/GenBank/DDBJ databases">
        <title>Genomics of Bifidobacteria.</title>
        <authorList>
            <person name="Ventura M."/>
            <person name="Milani C."/>
            <person name="Lugli G.A."/>
        </authorList>
    </citation>
    <scope>NUCLEOTIDE SEQUENCE [LARGE SCALE GENOMIC DNA]</scope>
    <source>
        <strain evidence="5 6">LMG 11591</strain>
    </source>
</reference>
<dbReference type="InterPro" id="IPR009003">
    <property type="entry name" value="Peptidase_S1_PA"/>
</dbReference>
<sequence>MADNLGTPSQPNNNSAERPQTHDVPAMQHDHSTDPSIKDVHSAVNPQQSAQPQSDSAQEPESAEQPTARYRLAPQYGAFDSQATQTQPTQPIPTQSQPTQQFPTQPAHYAPSVAPRVEDPQPHGYAQGQSNPYEQSGIGPFVPENGANNAADNNGNGTGTPTGNGPFGPFNPQDPNNPAPDFNSPNPPKKSGANPVVVGVVSAAVAVILSLGVGYAAIENGWVSSPAAGSLTSLSTNTGGNGTAKVEGGETANWVDVIKAVSPSVVSITTQLNNGAAQGSGAIIDAQKGYIITNNHVISGEKMIQVTLNNGDLYTADVVGTDVTTDLAVLKLQNPPSNLKAVTFADSNNLASGEQILSIGNPLGYEGTSTSGIVSALNRPVTVMDDDSNTTIVTNAVQIDSAINPGNSGGPTFNAAGQVVGINSSIASMASSSSEAGSIGIGFAIPSNLAKQIADEIIKDGKATHVALGITIATGTAEADGVTRAGAVVKSVTDGAPGAKAGLKTGDVIVGFNGNEVSSMYSLLGFVRAEAMGSTAKLTVIRDGKTITLDVTFDQEESTVTGSNRSESEKERDDQRGNSNGNGNSEGNDSNGNGNGNSNGNEFGFTDPFGLW</sequence>
<feature type="domain" description="PDZ" evidence="4">
    <location>
        <begin position="454"/>
        <end position="544"/>
    </location>
</feature>
<dbReference type="InterPro" id="IPR036034">
    <property type="entry name" value="PDZ_sf"/>
</dbReference>
<name>A0A087BAQ4_9BIFI</name>
<gene>
    <name evidence="5" type="ORF">BMAGN_0052</name>
</gene>
<dbReference type="EMBL" id="JGZB01000004">
    <property type="protein sequence ID" value="KFI68104.1"/>
    <property type="molecule type" value="Genomic_DNA"/>
</dbReference>